<evidence type="ECO:0000313" key="1">
    <source>
        <dbReference type="EMBL" id="KAI3706453.1"/>
    </source>
</evidence>
<keyword evidence="2" id="KW-1185">Reference proteome</keyword>
<dbReference type="Proteomes" id="UP001055879">
    <property type="component" value="Linkage Group LG08"/>
</dbReference>
<dbReference type="EMBL" id="CM042054">
    <property type="protein sequence ID" value="KAI3706453.1"/>
    <property type="molecule type" value="Genomic_DNA"/>
</dbReference>
<comment type="caution">
    <text evidence="1">The sequence shown here is derived from an EMBL/GenBank/DDBJ whole genome shotgun (WGS) entry which is preliminary data.</text>
</comment>
<reference evidence="2" key="1">
    <citation type="journal article" date="2022" name="Mol. Ecol. Resour.">
        <title>The genomes of chicory, endive, great burdock and yacon provide insights into Asteraceae palaeo-polyploidization history and plant inulin production.</title>
        <authorList>
            <person name="Fan W."/>
            <person name="Wang S."/>
            <person name="Wang H."/>
            <person name="Wang A."/>
            <person name="Jiang F."/>
            <person name="Liu H."/>
            <person name="Zhao H."/>
            <person name="Xu D."/>
            <person name="Zhang Y."/>
        </authorList>
    </citation>
    <scope>NUCLEOTIDE SEQUENCE [LARGE SCALE GENOMIC DNA]</scope>
    <source>
        <strain evidence="2">cv. Niubang</strain>
    </source>
</reference>
<sequence length="385" mass="42544">MRKEDELVNGGEVAGKQNGLPAADFKHFNRTNPMSDLFSVRRFHHVEFWCSDATNISRRFSWALGMPIVAKSDITTGNTTHASYLLRSGQLLFLFTAPYSAAIHTNKPSIPTFSHAACRAFTDAHGLAVRSVAIEVEDAELAYSISVSHGAKSSSPPITLGEPENENAVVIAEVQVYNDAVLRYISFAKPTIDIASAFLPGFEPIEPSSSFPGQDYGIRRLDHAFGNVPELASAVDYFKSFTGFHKFAEFRAEDIGTIESGLNTMGLACNNEAVILGLCEPVYGTRRRSQVETYLEHNEGPGFQHLALESEDIFWTLREMKQRSGLGGLEFMPPPPATYYRNLKKRIGDVLSDDQVKECEELGILADRNDDGTLLQIFTKPLGDR</sequence>
<reference evidence="1 2" key="2">
    <citation type="journal article" date="2022" name="Mol. Ecol. Resour.">
        <title>The genomes of chicory, endive, great burdock and yacon provide insights into Asteraceae paleo-polyploidization history and plant inulin production.</title>
        <authorList>
            <person name="Fan W."/>
            <person name="Wang S."/>
            <person name="Wang H."/>
            <person name="Wang A."/>
            <person name="Jiang F."/>
            <person name="Liu H."/>
            <person name="Zhao H."/>
            <person name="Xu D."/>
            <person name="Zhang Y."/>
        </authorList>
    </citation>
    <scope>NUCLEOTIDE SEQUENCE [LARGE SCALE GENOMIC DNA]</scope>
    <source>
        <strain evidence="2">cv. Niubang</strain>
    </source>
</reference>
<organism evidence="1 2">
    <name type="scientific">Arctium lappa</name>
    <name type="common">Greater burdock</name>
    <name type="synonym">Lappa major</name>
    <dbReference type="NCBI Taxonomy" id="4217"/>
    <lineage>
        <taxon>Eukaryota</taxon>
        <taxon>Viridiplantae</taxon>
        <taxon>Streptophyta</taxon>
        <taxon>Embryophyta</taxon>
        <taxon>Tracheophyta</taxon>
        <taxon>Spermatophyta</taxon>
        <taxon>Magnoliopsida</taxon>
        <taxon>eudicotyledons</taxon>
        <taxon>Gunneridae</taxon>
        <taxon>Pentapetalae</taxon>
        <taxon>asterids</taxon>
        <taxon>campanulids</taxon>
        <taxon>Asterales</taxon>
        <taxon>Asteraceae</taxon>
        <taxon>Carduoideae</taxon>
        <taxon>Cardueae</taxon>
        <taxon>Arctiinae</taxon>
        <taxon>Arctium</taxon>
    </lineage>
</organism>
<name>A0ACB9A9D5_ARCLA</name>
<gene>
    <name evidence="1" type="ORF">L6452_24206</name>
</gene>
<proteinExistence type="predicted"/>
<accession>A0ACB9A9D5</accession>
<evidence type="ECO:0000313" key="2">
    <source>
        <dbReference type="Proteomes" id="UP001055879"/>
    </source>
</evidence>
<protein>
    <submittedName>
        <fullName evidence="1">Uncharacterized protein</fullName>
    </submittedName>
</protein>